<accession>A0A9P9ILP7</accession>
<keyword evidence="8" id="KW-1133">Transmembrane helix</keyword>
<keyword evidence="4" id="KW-0862">Zinc</keyword>
<feature type="transmembrane region" description="Helical" evidence="8">
    <location>
        <begin position="12"/>
        <end position="32"/>
    </location>
</feature>
<feature type="compositionally biased region" description="Basic residues" evidence="7">
    <location>
        <begin position="56"/>
        <end position="67"/>
    </location>
</feature>
<feature type="region of interest" description="Disordered" evidence="7">
    <location>
        <begin position="566"/>
        <end position="643"/>
    </location>
</feature>
<keyword evidence="2" id="KW-0677">Repeat</keyword>
<dbReference type="CDD" id="cd02340">
    <property type="entry name" value="ZZ_NBR1_like"/>
    <property type="match status" value="1"/>
</dbReference>
<keyword evidence="8" id="KW-0812">Transmembrane</keyword>
<feature type="compositionally biased region" description="Basic and acidic residues" evidence="7">
    <location>
        <begin position="614"/>
        <end position="623"/>
    </location>
</feature>
<dbReference type="GO" id="GO:0016020">
    <property type="term" value="C:membrane"/>
    <property type="evidence" value="ECO:0007669"/>
    <property type="project" value="TreeGrafter"/>
</dbReference>
<dbReference type="SUPFAM" id="SSF47473">
    <property type="entry name" value="EF-hand"/>
    <property type="match status" value="1"/>
</dbReference>
<dbReference type="GO" id="GO:0005509">
    <property type="term" value="F:calcium ion binding"/>
    <property type="evidence" value="ECO:0007669"/>
    <property type="project" value="InterPro"/>
</dbReference>
<dbReference type="Pfam" id="PF00569">
    <property type="entry name" value="ZZ"/>
    <property type="match status" value="1"/>
</dbReference>
<evidence type="ECO:0000256" key="3">
    <source>
        <dbReference type="ARBA" id="ARBA00022771"/>
    </source>
</evidence>
<name>A0A9P9ILP7_9PLEO</name>
<proteinExistence type="predicted"/>
<dbReference type="EMBL" id="JAGMWT010000006">
    <property type="protein sequence ID" value="KAH7126993.1"/>
    <property type="molecule type" value="Genomic_DNA"/>
</dbReference>
<evidence type="ECO:0000259" key="9">
    <source>
        <dbReference type="PROSITE" id="PS50135"/>
    </source>
</evidence>
<dbReference type="InterPro" id="IPR043145">
    <property type="entry name" value="Znf_ZZ_sf"/>
</dbReference>
<sequence length="1069" mass="121065">MPTSTPSSVSRYRPAILALTGVAAAYAAYLIYSTVTTFNDSPADKGLHRSNAVRRPNVRSRRPRSPRGQRSQPILRERPIAPVQPLGEVEFFGVPVELEPGTSISPETLREIASQAEPGATPEQVDYRIAQLHDIFLDRFLRLTFPNAPLSTSDARGVASFLAPGIQNDEAIAQALQRHTDHFGGANADHVAQPDDDGGSVAGTEVSLMAGHFSDEDFVEPHGQVLQRTLYHIAEDRARTEGVVHRGITCNACDTKPIRGIRWHCANCHDYDLCSDCKATNSHIKTHIFYEIRVPVPNMGLQKQEPLYPGRPHVMPFTIPQSLKRRLVSETNMESEEIEALYETFTCLAATEWDSDPNQIGYAMDRRAFNQAFIPRYSTFMTAPNLIYDRIFAYYDSNLDGNIGFEEFVKGLNGMHSRDFNAKLKIIFSGYDIDGDGYISRKDVLRIFRAFYAIEQEATRNYLNETAEEMSMRGAVDVIHSGQPLGSAFTQSGIPDPLDQQRHEKASDETSNAGPVLRDDTDDTMGRDDLMRLTSSIKNFDSKGQVNEQAIKDRWRRRQFYIDEEEGFRKPQGLEESSAPGNEEDNEEEEEEEETSATPGLERPRGSRSSSRVRFQDDVDFETRSNASTSSRPFGERWGGYEIPEPEQDLGKEVLYQITQQGFNELLNTLFQEKEDNSMDAQATRAKRRQLASAIEEETNTVKNESDINRLVAFLGIFKFSKILTYSLMAPNELVSAFLGDLKQSDMTWAMTEGRVKSLFAETEIKMLEQLQSPPEDWHPSNMQAWNAKICRLQLRQELINFVREAAVALGWLSWPSQLDLVLADNSPLNPNLVEYKGPMVPQFRPNSNLELETMRSSSEISQAMDGNVSNIESGSETIGGSFWTRKVPGDYYPTQGGPYFIVNYPLDMLPESHKQTQRDEAQQDPSDDWLSPPAPSVPRPDHNHNIDHSLEHHAQHCDNDPILFFMFINPDNLCFSIDFRPTSHNTIMDRDNESRAVERKIRRDIIDKVIDDTYAGDQTIPFLASLDDVDKEIKERQGAGLINLKEFEEKMREGNLRFLESWMDWVSF</sequence>
<feature type="region of interest" description="Disordered" evidence="7">
    <location>
        <begin position="914"/>
        <end position="948"/>
    </location>
</feature>
<dbReference type="PROSITE" id="PS50135">
    <property type="entry name" value="ZF_ZZ_2"/>
    <property type="match status" value="1"/>
</dbReference>
<keyword evidence="1" id="KW-0479">Metal-binding</keyword>
<dbReference type="PANTHER" id="PTHR23055:SF187">
    <property type="entry name" value="EF HAND DOMAIN PROTEIN (AFU_ORTHOLOGUE AFUA_6G07310)"/>
    <property type="match status" value="1"/>
</dbReference>
<evidence type="ECO:0000256" key="7">
    <source>
        <dbReference type="SAM" id="MobiDB-lite"/>
    </source>
</evidence>
<dbReference type="InterPro" id="IPR002048">
    <property type="entry name" value="EF_hand_dom"/>
</dbReference>
<dbReference type="InterPro" id="IPR018247">
    <property type="entry name" value="EF_Hand_1_Ca_BS"/>
</dbReference>
<evidence type="ECO:0000256" key="4">
    <source>
        <dbReference type="ARBA" id="ARBA00022833"/>
    </source>
</evidence>
<protein>
    <submittedName>
        <fullName evidence="11">Uncharacterized protein</fullName>
    </submittedName>
</protein>
<feature type="region of interest" description="Disordered" evidence="7">
    <location>
        <begin position="486"/>
        <end position="527"/>
    </location>
</feature>
<dbReference type="InterPro" id="IPR011992">
    <property type="entry name" value="EF-hand-dom_pair"/>
</dbReference>
<feature type="domain" description="ZZ-type" evidence="9">
    <location>
        <begin position="245"/>
        <end position="297"/>
    </location>
</feature>
<dbReference type="GO" id="GO:0005829">
    <property type="term" value="C:cytosol"/>
    <property type="evidence" value="ECO:0007669"/>
    <property type="project" value="TreeGrafter"/>
</dbReference>
<dbReference type="CDD" id="cd00051">
    <property type="entry name" value="EFh"/>
    <property type="match status" value="1"/>
</dbReference>
<evidence type="ECO:0000256" key="8">
    <source>
        <dbReference type="SAM" id="Phobius"/>
    </source>
</evidence>
<reference evidence="11" key="1">
    <citation type="journal article" date="2021" name="Nat. Commun.">
        <title>Genetic determinants of endophytism in the Arabidopsis root mycobiome.</title>
        <authorList>
            <person name="Mesny F."/>
            <person name="Miyauchi S."/>
            <person name="Thiergart T."/>
            <person name="Pickel B."/>
            <person name="Atanasova L."/>
            <person name="Karlsson M."/>
            <person name="Huettel B."/>
            <person name="Barry K.W."/>
            <person name="Haridas S."/>
            <person name="Chen C."/>
            <person name="Bauer D."/>
            <person name="Andreopoulos W."/>
            <person name="Pangilinan J."/>
            <person name="LaButti K."/>
            <person name="Riley R."/>
            <person name="Lipzen A."/>
            <person name="Clum A."/>
            <person name="Drula E."/>
            <person name="Henrissat B."/>
            <person name="Kohler A."/>
            <person name="Grigoriev I.V."/>
            <person name="Martin F.M."/>
            <person name="Hacquard S."/>
        </authorList>
    </citation>
    <scope>NUCLEOTIDE SEQUENCE</scope>
    <source>
        <strain evidence="11">MPI-CAGE-CH-0243</strain>
    </source>
</reference>
<dbReference type="Proteomes" id="UP000700596">
    <property type="component" value="Unassembled WGS sequence"/>
</dbReference>
<dbReference type="SMART" id="SM00291">
    <property type="entry name" value="ZnF_ZZ"/>
    <property type="match status" value="1"/>
</dbReference>
<dbReference type="OrthoDB" id="2122982at2759"/>
<feature type="domain" description="EF-hand" evidence="10">
    <location>
        <begin position="383"/>
        <end position="418"/>
    </location>
</feature>
<comment type="caution">
    <text evidence="11">The sequence shown here is derived from an EMBL/GenBank/DDBJ whole genome shotgun (WGS) entry which is preliminary data.</text>
</comment>
<feature type="domain" description="EF-hand" evidence="10">
    <location>
        <begin position="419"/>
        <end position="454"/>
    </location>
</feature>
<evidence type="ECO:0000256" key="5">
    <source>
        <dbReference type="ARBA" id="ARBA00022837"/>
    </source>
</evidence>
<dbReference type="SUPFAM" id="SSF57850">
    <property type="entry name" value="RING/U-box"/>
    <property type="match status" value="1"/>
</dbReference>
<dbReference type="Gene3D" id="3.30.60.90">
    <property type="match status" value="1"/>
</dbReference>
<keyword evidence="8" id="KW-0472">Membrane</keyword>
<evidence type="ECO:0000256" key="1">
    <source>
        <dbReference type="ARBA" id="ARBA00022723"/>
    </source>
</evidence>
<evidence type="ECO:0000313" key="11">
    <source>
        <dbReference type="EMBL" id="KAH7126993.1"/>
    </source>
</evidence>
<gene>
    <name evidence="11" type="ORF">B0J11DRAFT_291188</name>
</gene>
<dbReference type="SMART" id="SM00054">
    <property type="entry name" value="EFh"/>
    <property type="match status" value="2"/>
</dbReference>
<dbReference type="PANTHER" id="PTHR23055">
    <property type="entry name" value="CALCIUM BINDING PROTEINS"/>
    <property type="match status" value="1"/>
</dbReference>
<evidence type="ECO:0000256" key="2">
    <source>
        <dbReference type="ARBA" id="ARBA00022737"/>
    </source>
</evidence>
<dbReference type="InterPro" id="IPR000433">
    <property type="entry name" value="Znf_ZZ"/>
</dbReference>
<evidence type="ECO:0000259" key="10">
    <source>
        <dbReference type="PROSITE" id="PS50222"/>
    </source>
</evidence>
<feature type="compositionally biased region" description="Basic and acidic residues" evidence="7">
    <location>
        <begin position="499"/>
        <end position="508"/>
    </location>
</feature>
<dbReference type="PROSITE" id="PS00018">
    <property type="entry name" value="EF_HAND_1"/>
    <property type="match status" value="1"/>
</dbReference>
<evidence type="ECO:0000313" key="12">
    <source>
        <dbReference type="Proteomes" id="UP000700596"/>
    </source>
</evidence>
<dbReference type="GO" id="GO:0008270">
    <property type="term" value="F:zinc ion binding"/>
    <property type="evidence" value="ECO:0007669"/>
    <property type="project" value="UniProtKB-KW"/>
</dbReference>
<dbReference type="Gene3D" id="1.10.238.10">
    <property type="entry name" value="EF-hand"/>
    <property type="match status" value="1"/>
</dbReference>
<dbReference type="PROSITE" id="PS50222">
    <property type="entry name" value="EF_HAND_2"/>
    <property type="match status" value="2"/>
</dbReference>
<keyword evidence="3 6" id="KW-0863">Zinc-finger</keyword>
<keyword evidence="12" id="KW-1185">Reference proteome</keyword>
<dbReference type="PROSITE" id="PS01357">
    <property type="entry name" value="ZF_ZZ_1"/>
    <property type="match status" value="1"/>
</dbReference>
<dbReference type="InterPro" id="IPR028846">
    <property type="entry name" value="Recoverin"/>
</dbReference>
<dbReference type="AlphaFoldDB" id="A0A9P9ILP7"/>
<feature type="compositionally biased region" description="Acidic residues" evidence="7">
    <location>
        <begin position="582"/>
        <end position="595"/>
    </location>
</feature>
<organism evidence="11 12">
    <name type="scientific">Dendryphion nanum</name>
    <dbReference type="NCBI Taxonomy" id="256645"/>
    <lineage>
        <taxon>Eukaryota</taxon>
        <taxon>Fungi</taxon>
        <taxon>Dikarya</taxon>
        <taxon>Ascomycota</taxon>
        <taxon>Pezizomycotina</taxon>
        <taxon>Dothideomycetes</taxon>
        <taxon>Pleosporomycetidae</taxon>
        <taxon>Pleosporales</taxon>
        <taxon>Torulaceae</taxon>
        <taxon>Dendryphion</taxon>
    </lineage>
</organism>
<evidence type="ECO:0000256" key="6">
    <source>
        <dbReference type="PROSITE-ProRule" id="PRU00228"/>
    </source>
</evidence>
<keyword evidence="5" id="KW-0106">Calcium</keyword>
<feature type="region of interest" description="Disordered" evidence="7">
    <location>
        <begin position="41"/>
        <end position="79"/>
    </location>
</feature>